<dbReference type="GO" id="GO:0016020">
    <property type="term" value="C:membrane"/>
    <property type="evidence" value="ECO:0007669"/>
    <property type="project" value="UniProtKB-SubCell"/>
</dbReference>
<name>A0AA49JIM3_9BACT</name>
<reference evidence="7" key="1">
    <citation type="journal article" date="2023" name="Comput. Struct. Biotechnol. J.">
        <title>Discovery of a novel marine Bacteroidetes with a rich repertoire of carbohydrate-active enzymes.</title>
        <authorList>
            <person name="Chen B."/>
            <person name="Liu G."/>
            <person name="Chen Q."/>
            <person name="Wang H."/>
            <person name="Liu L."/>
            <person name="Tang K."/>
        </authorList>
    </citation>
    <scope>NUCLEOTIDE SEQUENCE</scope>
    <source>
        <strain evidence="7">TK19036</strain>
    </source>
</reference>
<protein>
    <submittedName>
        <fullName evidence="7">ABC transporter permease</fullName>
    </submittedName>
</protein>
<keyword evidence="4 5" id="KW-0472">Membrane</keyword>
<dbReference type="PANTHER" id="PTHR43027">
    <property type="entry name" value="DOXORUBICIN RESISTANCE ABC TRANSPORTER PERMEASE PROTEIN DRRC-RELATED"/>
    <property type="match status" value="1"/>
</dbReference>
<dbReference type="PROSITE" id="PS51012">
    <property type="entry name" value="ABC_TM2"/>
    <property type="match status" value="1"/>
</dbReference>
<feature type="transmembrane region" description="Helical" evidence="5">
    <location>
        <begin position="188"/>
        <end position="215"/>
    </location>
</feature>
<evidence type="ECO:0000256" key="1">
    <source>
        <dbReference type="ARBA" id="ARBA00004141"/>
    </source>
</evidence>
<gene>
    <name evidence="7" type="ORF">K4G66_25955</name>
</gene>
<evidence type="ECO:0000313" key="7">
    <source>
        <dbReference type="EMBL" id="WKN35817.1"/>
    </source>
</evidence>
<dbReference type="InterPro" id="IPR047817">
    <property type="entry name" value="ABC2_TM_bact-type"/>
</dbReference>
<evidence type="ECO:0000256" key="3">
    <source>
        <dbReference type="ARBA" id="ARBA00022989"/>
    </source>
</evidence>
<accession>A0AA49JIM3</accession>
<feature type="domain" description="ABC transmembrane type-2" evidence="6">
    <location>
        <begin position="110"/>
        <end position="336"/>
    </location>
</feature>
<keyword evidence="2 5" id="KW-0812">Transmembrane</keyword>
<evidence type="ECO:0000256" key="5">
    <source>
        <dbReference type="SAM" id="Phobius"/>
    </source>
</evidence>
<feature type="transmembrane region" description="Helical" evidence="5">
    <location>
        <begin position="144"/>
        <end position="167"/>
    </location>
</feature>
<feature type="transmembrane region" description="Helical" evidence="5">
    <location>
        <begin position="12"/>
        <end position="33"/>
    </location>
</feature>
<dbReference type="PANTHER" id="PTHR43027:SF2">
    <property type="entry name" value="TRANSPORT PERMEASE PROTEIN"/>
    <property type="match status" value="1"/>
</dbReference>
<dbReference type="EMBL" id="CP120682">
    <property type="protein sequence ID" value="WKN35817.1"/>
    <property type="molecule type" value="Genomic_DNA"/>
</dbReference>
<reference evidence="7" key="2">
    <citation type="journal article" date="2024" name="Antonie Van Leeuwenhoek">
        <title>Roseihalotalea indica gen. nov., sp. nov., a halophilic Bacteroidetes from mesopelagic Southwest Indian Ocean with higher carbohydrate metabolic potential.</title>
        <authorList>
            <person name="Chen B."/>
            <person name="Zhang M."/>
            <person name="Lin D."/>
            <person name="Ye J."/>
            <person name="Tang K."/>
        </authorList>
    </citation>
    <scope>NUCLEOTIDE SEQUENCE</scope>
    <source>
        <strain evidence="7">TK19036</strain>
    </source>
</reference>
<evidence type="ECO:0000256" key="4">
    <source>
        <dbReference type="ARBA" id="ARBA00023136"/>
    </source>
</evidence>
<dbReference type="GO" id="GO:0140359">
    <property type="term" value="F:ABC-type transporter activity"/>
    <property type="evidence" value="ECO:0007669"/>
    <property type="project" value="InterPro"/>
</dbReference>
<evidence type="ECO:0000256" key="2">
    <source>
        <dbReference type="ARBA" id="ARBA00022692"/>
    </source>
</evidence>
<proteinExistence type="predicted"/>
<dbReference type="InterPro" id="IPR013525">
    <property type="entry name" value="ABC2_TM"/>
</dbReference>
<dbReference type="Pfam" id="PF12698">
    <property type="entry name" value="ABC2_membrane_3"/>
    <property type="match status" value="1"/>
</dbReference>
<sequence length="336" mass="37651">MLMQFREFFREPAILFWSFGFPIAIAAALGFAFTAQEEPTRTVAVITQDAQTIDSLQQLVQSAPDTTRIRFIPATEDSAILQLKRGQINLYLSQNQTQWQAHYDPQNTEARLTYLLLQQSLEPASSPMLTQQRITTPGQRYIDFLIPGLIALGIMNSLLWGMGWSLIEMRIKKLLRRIIATPLARSTFLLSYLFTRTILALLEALIVFLFSYLLFGVTIQGSGLAALLAFLGGIVAFGGVSVLISSRTDRTHIGNGLINVFVLPMTILSGIFFSYRSFPEWAVAVIEKLPLTLLADALREIFIEGATLPDVLPQIVGLFAFGITFFLIGLRIYKWY</sequence>
<evidence type="ECO:0000259" key="6">
    <source>
        <dbReference type="PROSITE" id="PS51012"/>
    </source>
</evidence>
<dbReference type="InterPro" id="IPR052902">
    <property type="entry name" value="ABC-2_transporter"/>
</dbReference>
<dbReference type="AlphaFoldDB" id="A0AA49JIM3"/>
<feature type="transmembrane region" description="Helical" evidence="5">
    <location>
        <begin position="221"/>
        <end position="244"/>
    </location>
</feature>
<comment type="subcellular location">
    <subcellularLocation>
        <location evidence="1">Membrane</location>
        <topology evidence="1">Multi-pass membrane protein</topology>
    </subcellularLocation>
</comment>
<keyword evidence="3 5" id="KW-1133">Transmembrane helix</keyword>
<feature type="transmembrane region" description="Helical" evidence="5">
    <location>
        <begin position="256"/>
        <end position="275"/>
    </location>
</feature>
<feature type="transmembrane region" description="Helical" evidence="5">
    <location>
        <begin position="311"/>
        <end position="333"/>
    </location>
</feature>
<organism evidence="7">
    <name type="scientific">Roseihalotalea indica</name>
    <dbReference type="NCBI Taxonomy" id="2867963"/>
    <lineage>
        <taxon>Bacteria</taxon>
        <taxon>Pseudomonadati</taxon>
        <taxon>Bacteroidota</taxon>
        <taxon>Cytophagia</taxon>
        <taxon>Cytophagales</taxon>
        <taxon>Catalimonadaceae</taxon>
        <taxon>Roseihalotalea</taxon>
    </lineage>
</organism>